<dbReference type="PROSITE" id="PS50931">
    <property type="entry name" value="HTH_LYSR"/>
    <property type="match status" value="1"/>
</dbReference>
<dbReference type="OrthoDB" id="6402859at2"/>
<dbReference type="GeneID" id="95567365"/>
<comment type="caution">
    <text evidence="6">The sequence shown here is derived from an EMBL/GenBank/DDBJ whole genome shotgun (WGS) entry which is preliminary data.</text>
</comment>
<dbReference type="Proteomes" id="UP000006228">
    <property type="component" value="Unassembled WGS sequence"/>
</dbReference>
<evidence type="ECO:0000256" key="4">
    <source>
        <dbReference type="ARBA" id="ARBA00023163"/>
    </source>
</evidence>
<evidence type="ECO:0000313" key="6">
    <source>
        <dbReference type="EMBL" id="EGA72253.1"/>
    </source>
</evidence>
<dbReference type="PANTHER" id="PTHR30118:SF15">
    <property type="entry name" value="TRANSCRIPTIONAL REGULATORY PROTEIN"/>
    <property type="match status" value="1"/>
</dbReference>
<evidence type="ECO:0000256" key="3">
    <source>
        <dbReference type="ARBA" id="ARBA00023125"/>
    </source>
</evidence>
<dbReference type="Gene3D" id="3.40.190.10">
    <property type="entry name" value="Periplasmic binding protein-like II"/>
    <property type="match status" value="2"/>
</dbReference>
<dbReference type="InterPro" id="IPR000847">
    <property type="entry name" value="LysR_HTH_N"/>
</dbReference>
<evidence type="ECO:0000256" key="2">
    <source>
        <dbReference type="ARBA" id="ARBA00023015"/>
    </source>
</evidence>
<dbReference type="GO" id="GO:0003677">
    <property type="term" value="F:DNA binding"/>
    <property type="evidence" value="ECO:0007669"/>
    <property type="project" value="UniProtKB-KW"/>
</dbReference>
<dbReference type="RefSeq" id="WP_008072554.1">
    <property type="nucleotide sequence ID" value="NZ_AEVT01000003.1"/>
</dbReference>
<gene>
    <name evidence="6" type="ORF">VISI1226_05648</name>
</gene>
<keyword evidence="3" id="KW-0238">DNA-binding</keyword>
<evidence type="ECO:0000256" key="1">
    <source>
        <dbReference type="ARBA" id="ARBA00009437"/>
    </source>
</evidence>
<dbReference type="EMBL" id="AEVT01000003">
    <property type="protein sequence ID" value="EGA72253.1"/>
    <property type="molecule type" value="Genomic_DNA"/>
</dbReference>
<comment type="similarity">
    <text evidence="1">Belongs to the LysR transcriptional regulatory family.</text>
</comment>
<keyword evidence="2" id="KW-0805">Transcription regulation</keyword>
<dbReference type="InterPro" id="IPR036390">
    <property type="entry name" value="WH_DNA-bd_sf"/>
</dbReference>
<proteinExistence type="inferred from homology"/>
<dbReference type="InterPro" id="IPR005119">
    <property type="entry name" value="LysR_subst-bd"/>
</dbReference>
<dbReference type="InterPro" id="IPR050389">
    <property type="entry name" value="LysR-type_TF"/>
</dbReference>
<dbReference type="Gene3D" id="1.10.10.10">
    <property type="entry name" value="Winged helix-like DNA-binding domain superfamily/Winged helix DNA-binding domain"/>
    <property type="match status" value="1"/>
</dbReference>
<accession>E8M114</accession>
<dbReference type="AlphaFoldDB" id="E8M114"/>
<dbReference type="PANTHER" id="PTHR30118">
    <property type="entry name" value="HTH-TYPE TRANSCRIPTIONAL REGULATOR LEUO-RELATED"/>
    <property type="match status" value="1"/>
</dbReference>
<dbReference type="Pfam" id="PF03466">
    <property type="entry name" value="LysR_substrate"/>
    <property type="match status" value="1"/>
</dbReference>
<evidence type="ECO:0000259" key="5">
    <source>
        <dbReference type="PROSITE" id="PS50931"/>
    </source>
</evidence>
<reference evidence="6 7" key="1">
    <citation type="journal article" date="2012" name="Int. J. Syst. Evol. Microbiol.">
        <title>Vibrio caribbeanicus sp. nov., isolated from the marine sponge Scleritoderma cyanea.</title>
        <authorList>
            <person name="Hoffmann M."/>
            <person name="Monday S.R."/>
            <person name="Allard M.W."/>
            <person name="Strain E.A."/>
            <person name="Whittaker P."/>
            <person name="Naum M."/>
            <person name="McCarthy P.J."/>
            <person name="Lopez J.V."/>
            <person name="Fischer M."/>
            <person name="Brown E.W."/>
        </authorList>
    </citation>
    <scope>NUCLEOTIDE SEQUENCE [LARGE SCALE GENOMIC DNA]</scope>
    <source>
        <strain evidence="7">DSMZ 21326</strain>
    </source>
</reference>
<dbReference type="eggNOG" id="COG0583">
    <property type="taxonomic scope" value="Bacteria"/>
</dbReference>
<feature type="domain" description="HTH lysR-type" evidence="5">
    <location>
        <begin position="5"/>
        <end position="62"/>
    </location>
</feature>
<protein>
    <submittedName>
        <fullName evidence="6">Transcriptional regulator</fullName>
    </submittedName>
</protein>
<sequence>MKSQLDLNLLKVLSLLHKHRQLKPVAKELGKTESAVSKHLAKLREQLDDQLFVRGAHEYEPTEFTLQLLPEVEKGLTLIKGAIEKEEFDPASYDKPITVAIPSLAQYLIGKALMLDLFDTFPNASIHLTTWSDTSVDDLLDDKIDIGLQYFNPEMTKTVYQKHLGRYKAGIVTSKKYCSKTLEEKLAMPYVLMEMKGWQEKKAVIKIALAECGIEIEKVATVDNITCLFQLLEAKECATLFPAMEHLINQDEYCVEVLPQHLQLEHPPSVVANIKVVNQTNPLHKLLADKLKLHLF</sequence>
<organism evidence="6 7">
    <name type="scientific">Vibrio sinaloensis DSM 21326</name>
    <dbReference type="NCBI Taxonomy" id="945550"/>
    <lineage>
        <taxon>Bacteria</taxon>
        <taxon>Pseudomonadati</taxon>
        <taxon>Pseudomonadota</taxon>
        <taxon>Gammaproteobacteria</taxon>
        <taxon>Vibrionales</taxon>
        <taxon>Vibrionaceae</taxon>
        <taxon>Vibrio</taxon>
        <taxon>Vibrio oreintalis group</taxon>
    </lineage>
</organism>
<evidence type="ECO:0000313" key="7">
    <source>
        <dbReference type="Proteomes" id="UP000006228"/>
    </source>
</evidence>
<keyword evidence="4" id="KW-0804">Transcription</keyword>
<name>E8M114_PHOS4</name>
<dbReference type="InterPro" id="IPR036388">
    <property type="entry name" value="WH-like_DNA-bd_sf"/>
</dbReference>
<dbReference type="SUPFAM" id="SSF46785">
    <property type="entry name" value="Winged helix' DNA-binding domain"/>
    <property type="match status" value="1"/>
</dbReference>
<dbReference type="GO" id="GO:0003700">
    <property type="term" value="F:DNA-binding transcription factor activity"/>
    <property type="evidence" value="ECO:0007669"/>
    <property type="project" value="InterPro"/>
</dbReference>
<dbReference type="SUPFAM" id="SSF53850">
    <property type="entry name" value="Periplasmic binding protein-like II"/>
    <property type="match status" value="1"/>
</dbReference>
<dbReference type="Pfam" id="PF00126">
    <property type="entry name" value="HTH_1"/>
    <property type="match status" value="1"/>
</dbReference>